<feature type="non-terminal residue" evidence="2">
    <location>
        <position position="1"/>
    </location>
</feature>
<keyword evidence="1" id="KW-1133">Transmembrane helix</keyword>
<dbReference type="EMBL" id="BARS01054680">
    <property type="protein sequence ID" value="GAG50858.1"/>
    <property type="molecule type" value="Genomic_DNA"/>
</dbReference>
<feature type="transmembrane region" description="Helical" evidence="1">
    <location>
        <begin position="6"/>
        <end position="22"/>
    </location>
</feature>
<keyword evidence="1" id="KW-0472">Membrane</keyword>
<reference evidence="2" key="1">
    <citation type="journal article" date="2014" name="Front. Microbiol.">
        <title>High frequency of phylogenetically diverse reductive dehalogenase-homologous genes in deep subseafloor sedimentary metagenomes.</title>
        <authorList>
            <person name="Kawai M."/>
            <person name="Futagami T."/>
            <person name="Toyoda A."/>
            <person name="Takaki Y."/>
            <person name="Nishi S."/>
            <person name="Hori S."/>
            <person name="Arai W."/>
            <person name="Tsubouchi T."/>
            <person name="Morono Y."/>
            <person name="Uchiyama I."/>
            <person name="Ito T."/>
            <person name="Fujiyama A."/>
            <person name="Inagaki F."/>
            <person name="Takami H."/>
        </authorList>
    </citation>
    <scope>NUCLEOTIDE SEQUENCE</scope>
    <source>
        <strain evidence="2">Expedition CK06-06</strain>
    </source>
</reference>
<dbReference type="AlphaFoldDB" id="X0YR19"/>
<gene>
    <name evidence="2" type="ORF">S01H1_80897</name>
</gene>
<protein>
    <submittedName>
        <fullName evidence="2">Uncharacterized protein</fullName>
    </submittedName>
</protein>
<accession>X0YR19</accession>
<proteinExistence type="predicted"/>
<evidence type="ECO:0000256" key="1">
    <source>
        <dbReference type="SAM" id="Phobius"/>
    </source>
</evidence>
<sequence length="48" mass="5757">KMLLIYIVGRFINLLLLVYSVINERFIKDIPYKDLYSLIDGLQNIQFH</sequence>
<name>X0YR19_9ZZZZ</name>
<comment type="caution">
    <text evidence="2">The sequence shown here is derived from an EMBL/GenBank/DDBJ whole genome shotgun (WGS) entry which is preliminary data.</text>
</comment>
<evidence type="ECO:0000313" key="2">
    <source>
        <dbReference type="EMBL" id="GAG50858.1"/>
    </source>
</evidence>
<keyword evidence="1" id="KW-0812">Transmembrane</keyword>
<organism evidence="2">
    <name type="scientific">marine sediment metagenome</name>
    <dbReference type="NCBI Taxonomy" id="412755"/>
    <lineage>
        <taxon>unclassified sequences</taxon>
        <taxon>metagenomes</taxon>
        <taxon>ecological metagenomes</taxon>
    </lineage>
</organism>